<dbReference type="InterPro" id="IPR006176">
    <property type="entry name" value="3-OHacyl-CoA_DH_NAD-bd"/>
</dbReference>
<keyword evidence="1" id="KW-0560">Oxidoreductase</keyword>
<dbReference type="Pfam" id="PF02737">
    <property type="entry name" value="3HCDH_N"/>
    <property type="match status" value="1"/>
</dbReference>
<dbReference type="EMBL" id="JAVIIW010000085">
    <property type="protein sequence ID" value="MDX8483383.1"/>
    <property type="molecule type" value="Genomic_DNA"/>
</dbReference>
<dbReference type="InterPro" id="IPR008927">
    <property type="entry name" value="6-PGluconate_DH-like_C_sf"/>
</dbReference>
<dbReference type="SUPFAM" id="SSF51735">
    <property type="entry name" value="NAD(P)-binding Rossmann-fold domains"/>
    <property type="match status" value="1"/>
</dbReference>
<feature type="transmembrane region" description="Helical" evidence="2">
    <location>
        <begin position="12"/>
        <end position="33"/>
    </location>
</feature>
<dbReference type="Proteomes" id="UP001287059">
    <property type="component" value="Unassembled WGS sequence"/>
</dbReference>
<dbReference type="InterPro" id="IPR006108">
    <property type="entry name" value="3HC_DH_C"/>
</dbReference>
<protein>
    <submittedName>
        <fullName evidence="5">3-hydroxyacyl-CoA dehydrogenase NAD-binding domain-containing protein</fullName>
    </submittedName>
</protein>
<dbReference type="Gene3D" id="3.40.50.720">
    <property type="entry name" value="NAD(P)-binding Rossmann-like Domain"/>
    <property type="match status" value="1"/>
</dbReference>
<feature type="domain" description="3-hydroxyacyl-CoA dehydrogenase C-terminal" evidence="3">
    <location>
        <begin position="193"/>
        <end position="247"/>
    </location>
</feature>
<dbReference type="Pfam" id="PF00725">
    <property type="entry name" value="3HCDH"/>
    <property type="match status" value="1"/>
</dbReference>
<gene>
    <name evidence="5" type="ORF">RFN28_33815</name>
</gene>
<organism evidence="5 6">
    <name type="scientific">Mesorhizobium album</name>
    <dbReference type="NCBI Taxonomy" id="3072314"/>
    <lineage>
        <taxon>Bacteria</taxon>
        <taxon>Pseudomonadati</taxon>
        <taxon>Pseudomonadota</taxon>
        <taxon>Alphaproteobacteria</taxon>
        <taxon>Hyphomicrobiales</taxon>
        <taxon>Phyllobacteriaceae</taxon>
        <taxon>Mesorhizobium</taxon>
    </lineage>
</organism>
<dbReference type="PANTHER" id="PTHR48075:SF5">
    <property type="entry name" value="3-HYDROXYBUTYRYL-COA DEHYDROGENASE"/>
    <property type="match status" value="1"/>
</dbReference>
<proteinExistence type="predicted"/>
<keyword evidence="6" id="KW-1185">Reference proteome</keyword>
<dbReference type="RefSeq" id="WP_320291471.1">
    <property type="nucleotide sequence ID" value="NZ_JAVIIW010000085.1"/>
</dbReference>
<keyword evidence="2" id="KW-0812">Transmembrane</keyword>
<comment type="caution">
    <text evidence="5">The sequence shown here is derived from an EMBL/GenBank/DDBJ whole genome shotgun (WGS) entry which is preliminary data.</text>
</comment>
<dbReference type="SUPFAM" id="SSF48179">
    <property type="entry name" value="6-phosphogluconate dehydrogenase C-terminal domain-like"/>
    <property type="match status" value="1"/>
</dbReference>
<dbReference type="Gene3D" id="1.10.1040.10">
    <property type="entry name" value="N-(1-d-carboxylethyl)-l-norvaline Dehydrogenase, domain 2"/>
    <property type="match status" value="1"/>
</dbReference>
<keyword evidence="2" id="KW-1133">Transmembrane helix</keyword>
<reference evidence="5 6" key="1">
    <citation type="submission" date="2023-08" db="EMBL/GenBank/DDBJ databases">
        <title>Implementing the SeqCode for naming new Mesorhizobium species isolated from Vachellia karroo root nodules.</title>
        <authorList>
            <person name="Van Lill M."/>
        </authorList>
    </citation>
    <scope>NUCLEOTIDE SEQUENCE [LARGE SCALE GENOMIC DNA]</scope>
    <source>
        <strain evidence="5 6">VK24D</strain>
    </source>
</reference>
<evidence type="ECO:0000259" key="3">
    <source>
        <dbReference type="Pfam" id="PF00725"/>
    </source>
</evidence>
<accession>A0ABU4YAM9</accession>
<keyword evidence="2" id="KW-0472">Membrane</keyword>
<sequence length="323" mass="34381">MTEKKRSGAANRIARVTCIGGGMIGAGWAAHFMRASLKVVVYSPAAERETFLREYLAKAMPALAKLGMAPGASPTRVHFTTNMEDALKDTDFVQESATENIDAKIKLIGEIDGLTAPSVVIASSSSGFLAADLRRAARHPERILVGHPFNPPYLVPLVEIAGGDVASQAAATASEFYKSTGCEVVSLDREIAGYIGNRIQYAVLREILYIMSQGVADLQAIDTAIASGPAIRWAVMGASSALFLATRNPTAYADYAEDFAAEMTGFLAPPDFQPDRQLMRAYGEQVLKGIGANGQAELMELRDAGVVGIRGALRRAKKSLKGA</sequence>
<dbReference type="PANTHER" id="PTHR48075">
    <property type="entry name" value="3-HYDROXYACYL-COA DEHYDROGENASE FAMILY PROTEIN"/>
    <property type="match status" value="1"/>
</dbReference>
<evidence type="ECO:0000256" key="2">
    <source>
        <dbReference type="SAM" id="Phobius"/>
    </source>
</evidence>
<evidence type="ECO:0000313" key="6">
    <source>
        <dbReference type="Proteomes" id="UP001287059"/>
    </source>
</evidence>
<evidence type="ECO:0000259" key="4">
    <source>
        <dbReference type="Pfam" id="PF02737"/>
    </source>
</evidence>
<name>A0ABU4YAM9_9HYPH</name>
<dbReference type="InterPro" id="IPR036291">
    <property type="entry name" value="NAD(P)-bd_dom_sf"/>
</dbReference>
<evidence type="ECO:0000313" key="5">
    <source>
        <dbReference type="EMBL" id="MDX8483383.1"/>
    </source>
</evidence>
<dbReference type="InterPro" id="IPR013328">
    <property type="entry name" value="6PGD_dom2"/>
</dbReference>
<feature type="domain" description="3-hydroxyacyl-CoA dehydrogenase NAD binding" evidence="4">
    <location>
        <begin position="16"/>
        <end position="187"/>
    </location>
</feature>
<evidence type="ECO:0000256" key="1">
    <source>
        <dbReference type="ARBA" id="ARBA00023002"/>
    </source>
</evidence>